<organism evidence="2 3">
    <name type="scientific">Odynerus spinipes</name>
    <dbReference type="NCBI Taxonomy" id="1348599"/>
    <lineage>
        <taxon>Eukaryota</taxon>
        <taxon>Metazoa</taxon>
        <taxon>Ecdysozoa</taxon>
        <taxon>Arthropoda</taxon>
        <taxon>Hexapoda</taxon>
        <taxon>Insecta</taxon>
        <taxon>Pterygota</taxon>
        <taxon>Neoptera</taxon>
        <taxon>Endopterygota</taxon>
        <taxon>Hymenoptera</taxon>
        <taxon>Apocrita</taxon>
        <taxon>Aculeata</taxon>
        <taxon>Vespoidea</taxon>
        <taxon>Vespidae</taxon>
        <taxon>Eumeninae</taxon>
        <taxon>Odynerus</taxon>
    </lineage>
</organism>
<dbReference type="Proteomes" id="UP001258017">
    <property type="component" value="Unassembled WGS sequence"/>
</dbReference>
<keyword evidence="1" id="KW-0812">Transmembrane</keyword>
<evidence type="ECO:0000256" key="1">
    <source>
        <dbReference type="SAM" id="Phobius"/>
    </source>
</evidence>
<keyword evidence="3" id="KW-1185">Reference proteome</keyword>
<reference evidence="2" key="2">
    <citation type="journal article" date="2023" name="Commun. Biol.">
        <title>Intrasexual cuticular hydrocarbon dimorphism in a wasp sheds light on hydrocarbon biosynthesis genes in Hymenoptera.</title>
        <authorList>
            <person name="Moris V.C."/>
            <person name="Podsiadlowski L."/>
            <person name="Martin S."/>
            <person name="Oeyen J.P."/>
            <person name="Donath A."/>
            <person name="Petersen M."/>
            <person name="Wilbrandt J."/>
            <person name="Misof B."/>
            <person name="Liedtke D."/>
            <person name="Thamm M."/>
            <person name="Scheiner R."/>
            <person name="Schmitt T."/>
            <person name="Niehuis O."/>
        </authorList>
    </citation>
    <scope>NUCLEOTIDE SEQUENCE</scope>
    <source>
        <strain evidence="2">GBR_01_08_01A</strain>
    </source>
</reference>
<proteinExistence type="predicted"/>
<dbReference type="EMBL" id="JAIFRP010000021">
    <property type="protein sequence ID" value="KAK2585841.1"/>
    <property type="molecule type" value="Genomic_DNA"/>
</dbReference>
<name>A0AAD9VSZ6_9HYME</name>
<protein>
    <submittedName>
        <fullName evidence="2">Uncharacterized protein</fullName>
    </submittedName>
</protein>
<comment type="caution">
    <text evidence="2">The sequence shown here is derived from an EMBL/GenBank/DDBJ whole genome shotgun (WGS) entry which is preliminary data.</text>
</comment>
<feature type="transmembrane region" description="Helical" evidence="1">
    <location>
        <begin position="6"/>
        <end position="25"/>
    </location>
</feature>
<keyword evidence="1" id="KW-0472">Membrane</keyword>
<evidence type="ECO:0000313" key="2">
    <source>
        <dbReference type="EMBL" id="KAK2585841.1"/>
    </source>
</evidence>
<evidence type="ECO:0000313" key="3">
    <source>
        <dbReference type="Proteomes" id="UP001258017"/>
    </source>
</evidence>
<sequence>MKRVNFTFVVVILLLMTVTIISIAIPDEEDYAIEDSSPEEYNSQRLYYVKNKSLCPFKHTYLCKSIPHIG</sequence>
<gene>
    <name evidence="2" type="ORF">KPH14_010435</name>
</gene>
<dbReference type="AlphaFoldDB" id="A0AAD9VSZ6"/>
<keyword evidence="1" id="KW-1133">Transmembrane helix</keyword>
<reference evidence="2" key="1">
    <citation type="submission" date="2021-08" db="EMBL/GenBank/DDBJ databases">
        <authorList>
            <person name="Misof B."/>
            <person name="Oliver O."/>
            <person name="Podsiadlowski L."/>
            <person name="Donath A."/>
            <person name="Peters R."/>
            <person name="Mayer C."/>
            <person name="Rust J."/>
            <person name="Gunkel S."/>
            <person name="Lesny P."/>
            <person name="Martin S."/>
            <person name="Oeyen J.P."/>
            <person name="Petersen M."/>
            <person name="Panagiotis P."/>
            <person name="Wilbrandt J."/>
            <person name="Tanja T."/>
        </authorList>
    </citation>
    <scope>NUCLEOTIDE SEQUENCE</scope>
    <source>
        <strain evidence="2">GBR_01_08_01A</strain>
        <tissue evidence="2">Thorax + abdomen</tissue>
    </source>
</reference>
<accession>A0AAD9VSZ6</accession>